<organism evidence="1 2">
    <name type="scientific">Hymenobacter glaciei</name>
    <dbReference type="NCBI Taxonomy" id="877209"/>
    <lineage>
        <taxon>Bacteria</taxon>
        <taxon>Pseudomonadati</taxon>
        <taxon>Bacteroidota</taxon>
        <taxon>Cytophagia</taxon>
        <taxon>Cytophagales</taxon>
        <taxon>Hymenobacteraceae</taxon>
        <taxon>Hymenobacter</taxon>
    </lineage>
</organism>
<dbReference type="EMBL" id="BAABDK010000001">
    <property type="protein sequence ID" value="GAA4022659.1"/>
    <property type="molecule type" value="Genomic_DNA"/>
</dbReference>
<dbReference type="RefSeq" id="WP_345049444.1">
    <property type="nucleotide sequence ID" value="NZ_BAABDK010000001.1"/>
</dbReference>
<dbReference type="SUPFAM" id="SSF53448">
    <property type="entry name" value="Nucleotide-diphospho-sugar transferases"/>
    <property type="match status" value="1"/>
</dbReference>
<evidence type="ECO:0000313" key="2">
    <source>
        <dbReference type="Proteomes" id="UP001501469"/>
    </source>
</evidence>
<dbReference type="InterPro" id="IPR018641">
    <property type="entry name" value="Trfase_1_rSAM/seldom-assoc"/>
</dbReference>
<accession>A0ABP7T8I8</accession>
<dbReference type="PANTHER" id="PTHR36529:SF1">
    <property type="entry name" value="GLYCOSYLTRANSFERASE"/>
    <property type="match status" value="1"/>
</dbReference>
<dbReference type="NCBIfam" id="TIGR04282">
    <property type="entry name" value="glyco_like_cofC"/>
    <property type="match status" value="1"/>
</dbReference>
<name>A0ABP7T8I8_9BACT</name>
<comment type="caution">
    <text evidence="1">The sequence shown here is derived from an EMBL/GenBank/DDBJ whole genome shotgun (WGS) entry which is preliminary data.</text>
</comment>
<dbReference type="Gene3D" id="3.90.550.10">
    <property type="entry name" value="Spore Coat Polysaccharide Biosynthesis Protein SpsA, Chain A"/>
    <property type="match status" value="1"/>
</dbReference>
<dbReference type="InterPro" id="IPR029044">
    <property type="entry name" value="Nucleotide-diphossugar_trans"/>
</dbReference>
<dbReference type="Proteomes" id="UP001501469">
    <property type="component" value="Unassembled WGS sequence"/>
</dbReference>
<dbReference type="PANTHER" id="PTHR36529">
    <property type="entry name" value="SLL1095 PROTEIN"/>
    <property type="match status" value="1"/>
</dbReference>
<sequence length="225" mass="23204">MSNLTAAAQVPQPTDCQLLVFARVPALGRVKSRLAAGVGQPAALAIYRELLAVTNAAIVEAGVPATVWLADTATAEPTAAETREWATHAACCQPEGDLGARMTTAFATAFAAGAGRVAIIGTDCPGLRASHLNQAFAALEAADVVLGPATDGGYYLLGLRQPQPELFQNKTWSTDSVLADTLADAKRLGLRVALLPELRDVDNAEDLAAWNAAHPALAGSPLAKG</sequence>
<reference evidence="2" key="1">
    <citation type="journal article" date="2019" name="Int. J. Syst. Evol. Microbiol.">
        <title>The Global Catalogue of Microorganisms (GCM) 10K type strain sequencing project: providing services to taxonomists for standard genome sequencing and annotation.</title>
        <authorList>
            <consortium name="The Broad Institute Genomics Platform"/>
            <consortium name="The Broad Institute Genome Sequencing Center for Infectious Disease"/>
            <person name="Wu L."/>
            <person name="Ma J."/>
        </authorList>
    </citation>
    <scope>NUCLEOTIDE SEQUENCE [LARGE SCALE GENOMIC DNA]</scope>
    <source>
        <strain evidence="2">JCM 17225</strain>
    </source>
</reference>
<keyword evidence="2" id="KW-1185">Reference proteome</keyword>
<dbReference type="Pfam" id="PF09837">
    <property type="entry name" value="DUF2064"/>
    <property type="match status" value="1"/>
</dbReference>
<evidence type="ECO:0000313" key="1">
    <source>
        <dbReference type="EMBL" id="GAA4022659.1"/>
    </source>
</evidence>
<gene>
    <name evidence="1" type="ORF">GCM10022409_03040</name>
</gene>
<protein>
    <submittedName>
        <fullName evidence="1">TIGR04282 family arsenosugar biosynthesis glycosyltransferase</fullName>
    </submittedName>
</protein>
<proteinExistence type="predicted"/>